<keyword evidence="1" id="KW-0472">Membrane</keyword>
<evidence type="ECO:0000259" key="2">
    <source>
        <dbReference type="Pfam" id="PF05170"/>
    </source>
</evidence>
<evidence type="ECO:0000313" key="3">
    <source>
        <dbReference type="EMBL" id="MBW6401566.1"/>
    </source>
</evidence>
<keyword evidence="1" id="KW-1133">Transmembrane helix</keyword>
<keyword evidence="1" id="KW-0812">Transmembrane</keyword>
<proteinExistence type="predicted"/>
<dbReference type="PANTHER" id="PTHR30441:SF8">
    <property type="entry name" value="DUF748 DOMAIN-CONTAINING PROTEIN"/>
    <property type="match status" value="1"/>
</dbReference>
<keyword evidence="4" id="KW-1185">Reference proteome</keyword>
<feature type="domain" description="AsmA" evidence="2">
    <location>
        <begin position="1"/>
        <end position="143"/>
    </location>
</feature>
<reference evidence="3 4" key="1">
    <citation type="submission" date="2021-07" db="EMBL/GenBank/DDBJ databases">
        <authorList>
            <person name="So Y."/>
        </authorList>
    </citation>
    <scope>NUCLEOTIDE SEQUENCE [LARGE SCALE GENOMIC DNA]</scope>
    <source>
        <strain evidence="3 4">HJA6</strain>
    </source>
</reference>
<protein>
    <submittedName>
        <fullName evidence="3">AsmA family protein</fullName>
    </submittedName>
</protein>
<sequence length="628" mass="65598">MTRRSKIILGTLLALPVLAIVALLAIVLILPRVDLADRVAARLSASLGRAVTIESLRVTPGFPTMVAVSGLGLANIDGGSAPQMASLATATATLDLLPLLQGLVVLRQVEADGFSLLLERTADKRRNWRFGGDPAGPAAPFAPQPPDRSGLPLLLDLRLTRADIVFRTSSGTPLRTELTTVTLAAPSADESLTLNAEGAYQSVPVTLAGTLGTPNQLRDGRTPFPYPLRATAPETVLTFVGTAADPLNADRLEGTLTLQAQSPGAILTMAGAGPGPAIPVSLAGTFSRQGDVWRLTGASGALAGEDFAAPRIEMTEGGSGQPDTVVAQIDFTKLDLNAMLGTPPADAGGRHGEADMPLTFAGAPDPLLQVQATAREFHYADLDGADVRFTASAQPGRVAVETLAMTAYGSRIEASGEVVPIPNGGRITAEAVMRDGDVDTLRRAFGLRSLPVRGRMEGRVAVRAEGAALNAATRRAEVSAVVAMRSGSIAKEVIEMASTDVRALFRTARGYTPLTCLLAMVDVRAGRGEAAPLRIRAGTGTISGLASFDLNRKRLDLVIGSQSETTSSFALDIPVRVSGSFANPDILPARWSSEGRARLAAGDRIAPLPAPLRDFARQNPCYRAGGRR</sequence>
<accession>A0ABS7AGZ2</accession>
<dbReference type="EMBL" id="JAHYBZ010000012">
    <property type="protein sequence ID" value="MBW6401566.1"/>
    <property type="molecule type" value="Genomic_DNA"/>
</dbReference>
<dbReference type="InterPro" id="IPR007844">
    <property type="entry name" value="AsmA"/>
</dbReference>
<dbReference type="Proteomes" id="UP001196565">
    <property type="component" value="Unassembled WGS sequence"/>
</dbReference>
<feature type="transmembrane region" description="Helical" evidence="1">
    <location>
        <begin position="7"/>
        <end position="30"/>
    </location>
</feature>
<gene>
    <name evidence="3" type="ORF">KPL78_27190</name>
</gene>
<dbReference type="Pfam" id="PF05170">
    <property type="entry name" value="AsmA"/>
    <property type="match status" value="1"/>
</dbReference>
<dbReference type="InterPro" id="IPR052894">
    <property type="entry name" value="AsmA-related"/>
</dbReference>
<organism evidence="3 4">
    <name type="scientific">Roseomonas alba</name>
    <dbReference type="NCBI Taxonomy" id="2846776"/>
    <lineage>
        <taxon>Bacteria</taxon>
        <taxon>Pseudomonadati</taxon>
        <taxon>Pseudomonadota</taxon>
        <taxon>Alphaproteobacteria</taxon>
        <taxon>Acetobacterales</taxon>
        <taxon>Roseomonadaceae</taxon>
        <taxon>Roseomonas</taxon>
    </lineage>
</organism>
<evidence type="ECO:0000313" key="4">
    <source>
        <dbReference type="Proteomes" id="UP001196565"/>
    </source>
</evidence>
<evidence type="ECO:0000256" key="1">
    <source>
        <dbReference type="SAM" id="Phobius"/>
    </source>
</evidence>
<comment type="caution">
    <text evidence="3">The sequence shown here is derived from an EMBL/GenBank/DDBJ whole genome shotgun (WGS) entry which is preliminary data.</text>
</comment>
<name>A0ABS7AGZ2_9PROT</name>
<dbReference type="PANTHER" id="PTHR30441">
    <property type="entry name" value="DUF748 DOMAIN-CONTAINING PROTEIN"/>
    <property type="match status" value="1"/>
</dbReference>
<dbReference type="RefSeq" id="WP_219766329.1">
    <property type="nucleotide sequence ID" value="NZ_JAHYBZ010000012.1"/>
</dbReference>